<organism evidence="5 6">
    <name type="scientific">Pseudidiomarina planktonica</name>
    <dbReference type="NCBI Taxonomy" id="1323738"/>
    <lineage>
        <taxon>Bacteria</taxon>
        <taxon>Pseudomonadati</taxon>
        <taxon>Pseudomonadota</taxon>
        <taxon>Gammaproteobacteria</taxon>
        <taxon>Alteromonadales</taxon>
        <taxon>Idiomarinaceae</taxon>
        <taxon>Pseudidiomarina</taxon>
    </lineage>
</organism>
<dbReference type="InterPro" id="IPR018060">
    <property type="entry name" value="HTH_AraC"/>
</dbReference>
<keyword evidence="3" id="KW-0804">Transcription</keyword>
<evidence type="ECO:0000313" key="6">
    <source>
        <dbReference type="Proteomes" id="UP000194450"/>
    </source>
</evidence>
<dbReference type="SUPFAM" id="SSF46689">
    <property type="entry name" value="Homeodomain-like"/>
    <property type="match status" value="1"/>
</dbReference>
<dbReference type="AlphaFoldDB" id="A0A1Y6ES41"/>
<dbReference type="PANTHER" id="PTHR47894:SF1">
    <property type="entry name" value="HTH-TYPE TRANSCRIPTIONAL REGULATOR VQSM"/>
    <property type="match status" value="1"/>
</dbReference>
<dbReference type="InterPro" id="IPR009057">
    <property type="entry name" value="Homeodomain-like_sf"/>
</dbReference>
<dbReference type="GO" id="GO:0000976">
    <property type="term" value="F:transcription cis-regulatory region binding"/>
    <property type="evidence" value="ECO:0007669"/>
    <property type="project" value="TreeGrafter"/>
</dbReference>
<accession>A0A1Y6ES41</accession>
<protein>
    <submittedName>
        <fullName evidence="5">AraC-type DNA-binding protein</fullName>
    </submittedName>
</protein>
<dbReference type="SMART" id="SM00342">
    <property type="entry name" value="HTH_ARAC"/>
    <property type="match status" value="1"/>
</dbReference>
<keyword evidence="1" id="KW-0805">Transcription regulation</keyword>
<dbReference type="EMBL" id="FXWH01000001">
    <property type="protein sequence ID" value="SMQ65079.1"/>
    <property type="molecule type" value="Genomic_DNA"/>
</dbReference>
<feature type="domain" description="HTH araC/xylS-type" evidence="4">
    <location>
        <begin position="241"/>
        <end position="340"/>
    </location>
</feature>
<evidence type="ECO:0000313" key="5">
    <source>
        <dbReference type="EMBL" id="SMQ65079.1"/>
    </source>
</evidence>
<evidence type="ECO:0000256" key="1">
    <source>
        <dbReference type="ARBA" id="ARBA00023015"/>
    </source>
</evidence>
<dbReference type="Proteomes" id="UP000194450">
    <property type="component" value="Unassembled WGS sequence"/>
</dbReference>
<proteinExistence type="predicted"/>
<evidence type="ECO:0000256" key="3">
    <source>
        <dbReference type="ARBA" id="ARBA00023163"/>
    </source>
</evidence>
<dbReference type="GO" id="GO:0005829">
    <property type="term" value="C:cytosol"/>
    <property type="evidence" value="ECO:0007669"/>
    <property type="project" value="TreeGrafter"/>
</dbReference>
<dbReference type="RefSeq" id="WP_234996270.1">
    <property type="nucleotide sequence ID" value="NZ_FXWH01000001.1"/>
</dbReference>
<keyword evidence="2 5" id="KW-0238">DNA-binding</keyword>
<dbReference type="Pfam" id="PF12833">
    <property type="entry name" value="HTH_18"/>
    <property type="match status" value="1"/>
</dbReference>
<evidence type="ECO:0000259" key="4">
    <source>
        <dbReference type="PROSITE" id="PS01124"/>
    </source>
</evidence>
<evidence type="ECO:0000256" key="2">
    <source>
        <dbReference type="ARBA" id="ARBA00023125"/>
    </source>
</evidence>
<dbReference type="PANTHER" id="PTHR47894">
    <property type="entry name" value="HTH-TYPE TRANSCRIPTIONAL REGULATOR GADX"/>
    <property type="match status" value="1"/>
</dbReference>
<dbReference type="GO" id="GO:0003700">
    <property type="term" value="F:DNA-binding transcription factor activity"/>
    <property type="evidence" value="ECO:0007669"/>
    <property type="project" value="InterPro"/>
</dbReference>
<gene>
    <name evidence="5" type="ORF">SAMN06297229_1176</name>
</gene>
<sequence length="341" mass="38771">MKPSRALNSPVLFGKPWLLSLIPLLERRGFNTAKVLQGLPNFSGEVKTADYRLTHLQVQQLLAQVELEVSDPHIWQLVAETFFQNSMSPVIELCSQSSSFEHVLKLAYRYRDLAVLNMIVLPQHSEEGVTIDLVPFSGARSKQFQASRTASCKLAVALFFTLAKQLNIDLKAWKLYLPEDVVPLPIWEKWLPIIHTRGVARITIPDQCLQARYQPNQQRFNQALYFCQLQRNAVGGPAQFERIFRWLLQQLNSGQDVSLSELSAYLNISVSSCKRLFASVGQSYQGFYDNVRLYKLLCLLELPGGTNSELASQLGYSNPNNFRRACKRWLGIAPNQLRQQA</sequence>
<name>A0A1Y6ES41_9GAMM</name>
<reference evidence="6" key="1">
    <citation type="submission" date="2017-04" db="EMBL/GenBank/DDBJ databases">
        <authorList>
            <person name="Varghese N."/>
            <person name="Submissions S."/>
        </authorList>
    </citation>
    <scope>NUCLEOTIDE SEQUENCE [LARGE SCALE GENOMIC DNA]</scope>
</reference>
<dbReference type="Gene3D" id="1.10.10.60">
    <property type="entry name" value="Homeodomain-like"/>
    <property type="match status" value="1"/>
</dbReference>
<dbReference type="PROSITE" id="PS01124">
    <property type="entry name" value="HTH_ARAC_FAMILY_2"/>
    <property type="match status" value="1"/>
</dbReference>
<keyword evidence="6" id="KW-1185">Reference proteome</keyword>